<sequence length="115" mass="12419">MNRRLPSRAARPGGAIQENQQEVLMQGMRAEEYGTGFDRAVRDLADVQDKYRHAVRQTGLAVVDACEKSVVAAVRVQEQAAQAGADWVAETARTQTGLGKELNAISAGVLRQLLG</sequence>
<evidence type="ECO:0000313" key="1">
    <source>
        <dbReference type="EMBL" id="GGU93230.1"/>
    </source>
</evidence>
<accession>A0A918IAC9</accession>
<dbReference type="EMBL" id="BMTD01000005">
    <property type="protein sequence ID" value="GGU93230.1"/>
    <property type="molecule type" value="Genomic_DNA"/>
</dbReference>
<protein>
    <recommendedName>
        <fullName evidence="3">Phasin domain-containing protein</fullName>
    </recommendedName>
</protein>
<reference evidence="1" key="2">
    <citation type="submission" date="2020-09" db="EMBL/GenBank/DDBJ databases">
        <authorList>
            <person name="Sun Q."/>
            <person name="Ohkuma M."/>
        </authorList>
    </citation>
    <scope>NUCLEOTIDE SEQUENCE</scope>
    <source>
        <strain evidence="1">JCM 4369</strain>
    </source>
</reference>
<name>A0A918IAC9_9ACTN</name>
<evidence type="ECO:0008006" key="3">
    <source>
        <dbReference type="Google" id="ProtNLM"/>
    </source>
</evidence>
<dbReference type="Proteomes" id="UP000618795">
    <property type="component" value="Unassembled WGS sequence"/>
</dbReference>
<evidence type="ECO:0000313" key="2">
    <source>
        <dbReference type="Proteomes" id="UP000618795"/>
    </source>
</evidence>
<dbReference type="AlphaFoldDB" id="A0A918IAC9"/>
<reference evidence="1" key="1">
    <citation type="journal article" date="2014" name="Int. J. Syst. Evol. Microbiol.">
        <title>Complete genome sequence of Corynebacterium casei LMG S-19264T (=DSM 44701T), isolated from a smear-ripened cheese.</title>
        <authorList>
            <consortium name="US DOE Joint Genome Institute (JGI-PGF)"/>
            <person name="Walter F."/>
            <person name="Albersmeier A."/>
            <person name="Kalinowski J."/>
            <person name="Ruckert C."/>
        </authorList>
    </citation>
    <scope>NUCLEOTIDE SEQUENCE</scope>
    <source>
        <strain evidence="1">JCM 4369</strain>
    </source>
</reference>
<proteinExistence type="predicted"/>
<gene>
    <name evidence="1" type="ORF">GCM10010260_30120</name>
</gene>
<organism evidence="1 2">
    <name type="scientific">Streptomyces filipinensis</name>
    <dbReference type="NCBI Taxonomy" id="66887"/>
    <lineage>
        <taxon>Bacteria</taxon>
        <taxon>Bacillati</taxon>
        <taxon>Actinomycetota</taxon>
        <taxon>Actinomycetes</taxon>
        <taxon>Kitasatosporales</taxon>
        <taxon>Streptomycetaceae</taxon>
        <taxon>Streptomyces</taxon>
    </lineage>
</organism>
<keyword evidence="2" id="KW-1185">Reference proteome</keyword>
<comment type="caution">
    <text evidence="1">The sequence shown here is derived from an EMBL/GenBank/DDBJ whole genome shotgun (WGS) entry which is preliminary data.</text>
</comment>